<dbReference type="OrthoDB" id="407658at2759"/>
<dbReference type="FunCoup" id="A0A2P6N1F4">
    <property type="interactions" value="709"/>
</dbReference>
<feature type="domain" description="Brix" evidence="6">
    <location>
        <begin position="71"/>
        <end position="242"/>
    </location>
</feature>
<dbReference type="GO" id="GO:0019843">
    <property type="term" value="F:rRNA binding"/>
    <property type="evidence" value="ECO:0007669"/>
    <property type="project" value="UniProtKB-UniRule"/>
</dbReference>
<evidence type="ECO:0000313" key="7">
    <source>
        <dbReference type="EMBL" id="PRP77779.1"/>
    </source>
</evidence>
<dbReference type="PROSITE" id="PS50833">
    <property type="entry name" value="BRIX"/>
    <property type="match status" value="1"/>
</dbReference>
<dbReference type="AlphaFoldDB" id="A0A2P6N1F4"/>
<dbReference type="InParanoid" id="A0A2P6N1F4"/>
<organism evidence="7 8">
    <name type="scientific">Planoprotostelium fungivorum</name>
    <dbReference type="NCBI Taxonomy" id="1890364"/>
    <lineage>
        <taxon>Eukaryota</taxon>
        <taxon>Amoebozoa</taxon>
        <taxon>Evosea</taxon>
        <taxon>Variosea</taxon>
        <taxon>Cavosteliida</taxon>
        <taxon>Cavosteliaceae</taxon>
        <taxon>Planoprotostelium</taxon>
    </lineage>
</organism>
<dbReference type="PANTHER" id="PTHR12728">
    <property type="entry name" value="BRIX DOMAIN CONTAINING PROTEIN"/>
    <property type="match status" value="1"/>
</dbReference>
<reference evidence="7 8" key="1">
    <citation type="journal article" date="2018" name="Genome Biol. Evol.">
        <title>Multiple Roots of Fruiting Body Formation in Amoebozoa.</title>
        <authorList>
            <person name="Hillmann F."/>
            <person name="Forbes G."/>
            <person name="Novohradska S."/>
            <person name="Ferling I."/>
            <person name="Riege K."/>
            <person name="Groth M."/>
            <person name="Westermann M."/>
            <person name="Marz M."/>
            <person name="Spaller T."/>
            <person name="Winckler T."/>
            <person name="Schaap P."/>
            <person name="Glockner G."/>
        </authorList>
    </citation>
    <scope>NUCLEOTIDE SEQUENCE [LARGE SCALE GENOMIC DNA]</scope>
    <source>
        <strain evidence="7 8">Jena</strain>
    </source>
</reference>
<dbReference type="InterPro" id="IPR007109">
    <property type="entry name" value="Brix"/>
</dbReference>
<evidence type="ECO:0000256" key="1">
    <source>
        <dbReference type="ARBA" id="ARBA00004604"/>
    </source>
</evidence>
<dbReference type="InterPro" id="IPR039770">
    <property type="entry name" value="Rpf2"/>
</dbReference>
<feature type="region of interest" description="Disordered" evidence="5">
    <location>
        <begin position="1"/>
        <end position="35"/>
    </location>
</feature>
<dbReference type="SMART" id="SM00879">
    <property type="entry name" value="Brix"/>
    <property type="match status" value="1"/>
</dbReference>
<gene>
    <name evidence="7" type="ORF">PROFUN_07721</name>
</gene>
<comment type="subcellular location">
    <subcellularLocation>
        <location evidence="1 4">Nucleus</location>
        <location evidence="1 4">Nucleolus</location>
    </subcellularLocation>
</comment>
<protein>
    <recommendedName>
        <fullName evidence="4">Ribosome production factor 2 homolog</fullName>
    </recommendedName>
    <alternativeName>
        <fullName evidence="4">Ribosome biogenesis protein RPF2 homolog</fullName>
    </alternativeName>
</protein>
<evidence type="ECO:0000259" key="6">
    <source>
        <dbReference type="PROSITE" id="PS50833"/>
    </source>
</evidence>
<accession>A0A2P6N1F4</accession>
<sequence length="315" mass="35690">MSDLAALEKSIRGGGASKGVKRKASDAGDEGNASRKQRIGALVSLPKVKRVKKRVQRAIQGRESLIIENIKKAMFLRGTNSSQTNNDFMKEFAMLKGKEDTIQLTKKNNVVPFEDGQTIEFLSNRNDCSLMVFSSHSKKRPNNITFARFFDHLLLDMFEVSLQNFRSLNEFKGESITTSNKPCFLFIGEEFEQNPVFKHKIFFRVYHTELKRSGSKTPHVELNEVGPSADFVMGRSNIAADEIYKKSTQIPKDLLEKKVKNQTKDSIVTRGRIHMQKEDLSGLQTRKKIRAFKAVRKEKGKEAKKNAASEKAAQE</sequence>
<dbReference type="GO" id="GO:0005730">
    <property type="term" value="C:nucleolus"/>
    <property type="evidence" value="ECO:0007669"/>
    <property type="project" value="UniProtKB-SubCell"/>
</dbReference>
<dbReference type="Pfam" id="PF04427">
    <property type="entry name" value="Brix"/>
    <property type="match status" value="1"/>
</dbReference>
<dbReference type="PANTHER" id="PTHR12728:SF0">
    <property type="entry name" value="RIBOSOME PRODUCTION FACTOR 2 HOMOLOG"/>
    <property type="match status" value="1"/>
</dbReference>
<dbReference type="GO" id="GO:0000463">
    <property type="term" value="P:maturation of LSU-rRNA from tricistronic rRNA transcript (SSU-rRNA, 5.8S rRNA, LSU-rRNA)"/>
    <property type="evidence" value="ECO:0007669"/>
    <property type="project" value="TreeGrafter"/>
</dbReference>
<comment type="similarity">
    <text evidence="2 4">Belongs to the RPF2 family.</text>
</comment>
<keyword evidence="3 4" id="KW-0539">Nucleus</keyword>
<evidence type="ECO:0000256" key="3">
    <source>
        <dbReference type="ARBA" id="ARBA00023242"/>
    </source>
</evidence>
<evidence type="ECO:0000313" key="8">
    <source>
        <dbReference type="Proteomes" id="UP000241769"/>
    </source>
</evidence>
<keyword evidence="8" id="KW-1185">Reference proteome</keyword>
<dbReference type="GO" id="GO:0000027">
    <property type="term" value="P:ribosomal large subunit assembly"/>
    <property type="evidence" value="ECO:0007669"/>
    <property type="project" value="InterPro"/>
</dbReference>
<dbReference type="STRING" id="1890364.A0A2P6N1F4"/>
<dbReference type="EMBL" id="MDYQ01000254">
    <property type="protein sequence ID" value="PRP77779.1"/>
    <property type="molecule type" value="Genomic_DNA"/>
</dbReference>
<evidence type="ECO:0000256" key="5">
    <source>
        <dbReference type="SAM" id="MobiDB-lite"/>
    </source>
</evidence>
<feature type="region of interest" description="Disordered" evidence="5">
    <location>
        <begin position="296"/>
        <end position="315"/>
    </location>
</feature>
<comment type="caution">
    <text evidence="7">The sequence shown here is derived from an EMBL/GenBank/DDBJ whole genome shotgun (WGS) entry which is preliminary data.</text>
</comment>
<proteinExistence type="inferred from homology"/>
<evidence type="ECO:0000256" key="4">
    <source>
        <dbReference type="RuleBase" id="RU367086"/>
    </source>
</evidence>
<name>A0A2P6N1F4_9EUKA</name>
<dbReference type="Proteomes" id="UP000241769">
    <property type="component" value="Unassembled WGS sequence"/>
</dbReference>
<evidence type="ECO:0000256" key="2">
    <source>
        <dbReference type="ARBA" id="ARBA00010782"/>
    </source>
</evidence>